<sequence length="156" mass="17779">MKKKRAKPYSVEDCASINPREDMVWELSQRTSQNGSEHNKDRDIATAIEECCDKYFTENTQELSSADFYAAVCKTVEEINKKLNSTQFRVSDKEKLKQVYNVLEEIMIGAGFTGFGSFALFIKQRIAPTAVPNDVFIPGITLPFLLYIHHGLLYRS</sequence>
<dbReference type="AlphaFoldDB" id="A0AAV0QEG2"/>
<dbReference type="Pfam" id="PF25284">
    <property type="entry name" value="DUF7874"/>
    <property type="match status" value="1"/>
</dbReference>
<protein>
    <submittedName>
        <fullName evidence="2">Uncharacterized protein</fullName>
    </submittedName>
</protein>
<keyword evidence="1" id="KW-0472">Membrane</keyword>
<accession>A0AAV0QEG2</accession>
<organism evidence="2 3">
    <name type="scientific">Linum tenue</name>
    <dbReference type="NCBI Taxonomy" id="586396"/>
    <lineage>
        <taxon>Eukaryota</taxon>
        <taxon>Viridiplantae</taxon>
        <taxon>Streptophyta</taxon>
        <taxon>Embryophyta</taxon>
        <taxon>Tracheophyta</taxon>
        <taxon>Spermatophyta</taxon>
        <taxon>Magnoliopsida</taxon>
        <taxon>eudicotyledons</taxon>
        <taxon>Gunneridae</taxon>
        <taxon>Pentapetalae</taxon>
        <taxon>rosids</taxon>
        <taxon>fabids</taxon>
        <taxon>Malpighiales</taxon>
        <taxon>Linaceae</taxon>
        <taxon>Linum</taxon>
    </lineage>
</organism>
<gene>
    <name evidence="2" type="ORF">LITE_LOCUS42959</name>
</gene>
<keyword evidence="3" id="KW-1185">Reference proteome</keyword>
<keyword evidence="1" id="KW-0812">Transmembrane</keyword>
<proteinExistence type="predicted"/>
<keyword evidence="1" id="KW-1133">Transmembrane helix</keyword>
<evidence type="ECO:0000256" key="1">
    <source>
        <dbReference type="SAM" id="Phobius"/>
    </source>
</evidence>
<feature type="transmembrane region" description="Helical" evidence="1">
    <location>
        <begin position="135"/>
        <end position="154"/>
    </location>
</feature>
<dbReference type="PANTHER" id="PTHR37216:SF1">
    <property type="entry name" value="EXPRESSED PROTEIN"/>
    <property type="match status" value="1"/>
</dbReference>
<dbReference type="EMBL" id="CAMGYJ010000009">
    <property type="protein sequence ID" value="CAI0543812.1"/>
    <property type="molecule type" value="Genomic_DNA"/>
</dbReference>
<feature type="transmembrane region" description="Helical" evidence="1">
    <location>
        <begin position="102"/>
        <end position="123"/>
    </location>
</feature>
<dbReference type="PANTHER" id="PTHR37216">
    <property type="entry name" value="EXPRESSED PROTEIN"/>
    <property type="match status" value="1"/>
</dbReference>
<evidence type="ECO:0000313" key="3">
    <source>
        <dbReference type="Proteomes" id="UP001154282"/>
    </source>
</evidence>
<dbReference type="InterPro" id="IPR057196">
    <property type="entry name" value="DUF7874"/>
</dbReference>
<name>A0AAV0QEG2_9ROSI</name>
<comment type="caution">
    <text evidence="2">The sequence shown here is derived from an EMBL/GenBank/DDBJ whole genome shotgun (WGS) entry which is preliminary data.</text>
</comment>
<evidence type="ECO:0000313" key="2">
    <source>
        <dbReference type="EMBL" id="CAI0543812.1"/>
    </source>
</evidence>
<reference evidence="2" key="1">
    <citation type="submission" date="2022-08" db="EMBL/GenBank/DDBJ databases">
        <authorList>
            <person name="Gutierrez-Valencia J."/>
        </authorList>
    </citation>
    <scope>NUCLEOTIDE SEQUENCE</scope>
</reference>
<dbReference type="Proteomes" id="UP001154282">
    <property type="component" value="Unassembled WGS sequence"/>
</dbReference>